<accession>A0A3S3ASH6</accession>
<dbReference type="AlphaFoldDB" id="A0A3S3ASH6"/>
<protein>
    <recommendedName>
        <fullName evidence="4">NfeD-like C-terminal domain-containing protein</fullName>
    </recommendedName>
</protein>
<comment type="caution">
    <text evidence="2">The sequence shown here is derived from an EMBL/GenBank/DDBJ whole genome shotgun (WGS) entry which is preliminary data.</text>
</comment>
<dbReference type="EMBL" id="RKLP01000013">
    <property type="protein sequence ID" value="RVW07374.1"/>
    <property type="molecule type" value="Genomic_DNA"/>
</dbReference>
<dbReference type="InterPro" id="IPR012340">
    <property type="entry name" value="NA-bd_OB-fold"/>
</dbReference>
<evidence type="ECO:0000313" key="3">
    <source>
        <dbReference type="Proteomes" id="UP000286208"/>
    </source>
</evidence>
<keyword evidence="1" id="KW-0812">Transmembrane</keyword>
<dbReference type="RefSeq" id="WP_127918379.1">
    <property type="nucleotide sequence ID" value="NZ_RKLP01000013.1"/>
</dbReference>
<proteinExistence type="predicted"/>
<organism evidence="2 3">
    <name type="scientific">Prescottella agglutinans</name>
    <dbReference type="NCBI Taxonomy" id="1644129"/>
    <lineage>
        <taxon>Bacteria</taxon>
        <taxon>Bacillati</taxon>
        <taxon>Actinomycetota</taxon>
        <taxon>Actinomycetes</taxon>
        <taxon>Mycobacteriales</taxon>
        <taxon>Nocardiaceae</taxon>
        <taxon>Prescottella</taxon>
    </lineage>
</organism>
<evidence type="ECO:0000256" key="1">
    <source>
        <dbReference type="SAM" id="Phobius"/>
    </source>
</evidence>
<reference evidence="2 3" key="1">
    <citation type="submission" date="2018-11" db="EMBL/GenBank/DDBJ databases">
        <title>Rhodococcus spongicola sp. nov. and Rhodococcus xishaensis sp. nov. from marine sponges.</title>
        <authorList>
            <person name="Li L."/>
            <person name="Lin H.W."/>
        </authorList>
    </citation>
    <scope>NUCLEOTIDE SEQUENCE [LARGE SCALE GENOMIC DNA]</scope>
    <source>
        <strain evidence="2 3">CCTCC AB2014297</strain>
    </source>
</reference>
<dbReference type="Gene3D" id="2.40.50.140">
    <property type="entry name" value="Nucleic acid-binding proteins"/>
    <property type="match status" value="1"/>
</dbReference>
<keyword evidence="1" id="KW-0472">Membrane</keyword>
<evidence type="ECO:0000313" key="2">
    <source>
        <dbReference type="EMBL" id="RVW07374.1"/>
    </source>
</evidence>
<name>A0A3S3ASH6_9NOCA</name>
<sequence>MGLVGLVGTVVVGEAGVGGPDGGDAASGLPFLSLTTLATALFGVGLGGSAALLAGGTGVVAAIAAAGCAVVLVFLTRGVLLPYLLRQQSNSHLGRRSYIGLTGTVTIAIEPGQWGEISFTDVEGSRVRARAVSAEPAPLPVNTPVYIGDVDDVDVHVVTIPD</sequence>
<feature type="transmembrane region" description="Helical" evidence="1">
    <location>
        <begin position="31"/>
        <end position="53"/>
    </location>
</feature>
<keyword evidence="1" id="KW-1133">Transmembrane helix</keyword>
<keyword evidence="3" id="KW-1185">Reference proteome</keyword>
<evidence type="ECO:0008006" key="4">
    <source>
        <dbReference type="Google" id="ProtNLM"/>
    </source>
</evidence>
<gene>
    <name evidence="2" type="ORF">EGT67_22870</name>
</gene>
<dbReference type="OrthoDB" id="4471047at2"/>
<dbReference type="Proteomes" id="UP000286208">
    <property type="component" value="Unassembled WGS sequence"/>
</dbReference>
<feature type="transmembrane region" description="Helical" evidence="1">
    <location>
        <begin position="60"/>
        <end position="85"/>
    </location>
</feature>